<dbReference type="Proteomes" id="UP000002279">
    <property type="component" value="Chromosome 5"/>
</dbReference>
<dbReference type="InParanoid" id="A0A6I8N1P8"/>
<dbReference type="AlphaFoldDB" id="A0A6I8N1P8"/>
<evidence type="ECO:0000256" key="7">
    <source>
        <dbReference type="RuleBase" id="RU000635"/>
    </source>
</evidence>
<keyword evidence="5 7" id="KW-0027">Amidation</keyword>
<comment type="similarity">
    <text evidence="2 7">Belongs to the GnRH family.</text>
</comment>
<dbReference type="Ensembl" id="ENSOANT00000060946.1">
    <property type="protein sequence ID" value="ENSOANP00000034849.1"/>
    <property type="gene ID" value="ENSOANG00000037092.1"/>
</dbReference>
<evidence type="ECO:0000256" key="8">
    <source>
        <dbReference type="SAM" id="Phobius"/>
    </source>
</evidence>
<sequence length="83" mass="8922">MPTLPLVSCLHPGFLTGFILLVVFADTGSGQHWSHGLRPGGKRDLEGLGSSFPEVISASHSFFFCLGGYISLLEGEQQKLKFG</sequence>
<organism evidence="10 11">
    <name type="scientific">Ornithorhynchus anatinus</name>
    <name type="common">Duckbill platypus</name>
    <dbReference type="NCBI Taxonomy" id="9258"/>
    <lineage>
        <taxon>Eukaryota</taxon>
        <taxon>Metazoa</taxon>
        <taxon>Chordata</taxon>
        <taxon>Craniata</taxon>
        <taxon>Vertebrata</taxon>
        <taxon>Euteleostomi</taxon>
        <taxon>Mammalia</taxon>
        <taxon>Monotremata</taxon>
        <taxon>Ornithorhynchidae</taxon>
        <taxon>Ornithorhynchus</taxon>
    </lineage>
</organism>
<keyword evidence="8" id="KW-0472">Membrane</keyword>
<dbReference type="InterPro" id="IPR004079">
    <property type="entry name" value="Gonadoliberin_I_precursor"/>
</dbReference>
<feature type="chain" id="PRO_5026188260" description="Progonadoliberin" evidence="9">
    <location>
        <begin position="31"/>
        <end position="83"/>
    </location>
</feature>
<keyword evidence="8" id="KW-0812">Transmembrane</keyword>
<evidence type="ECO:0000256" key="2">
    <source>
        <dbReference type="ARBA" id="ARBA00010968"/>
    </source>
</evidence>
<evidence type="ECO:0000256" key="4">
    <source>
        <dbReference type="ARBA" id="ARBA00022702"/>
    </source>
</evidence>
<keyword evidence="3" id="KW-0964">Secreted</keyword>
<reference evidence="10 11" key="1">
    <citation type="journal article" date="2008" name="Nature">
        <title>Genome analysis of the platypus reveals unique signatures of evolution.</title>
        <authorList>
            <person name="Warren W.C."/>
            <person name="Hillier L.W."/>
            <person name="Marshall Graves J.A."/>
            <person name="Birney E."/>
            <person name="Ponting C.P."/>
            <person name="Grutzner F."/>
            <person name="Belov K."/>
            <person name="Miller W."/>
            <person name="Clarke L."/>
            <person name="Chinwalla A.T."/>
            <person name="Yang S.P."/>
            <person name="Heger A."/>
            <person name="Locke D.P."/>
            <person name="Miethke P."/>
            <person name="Waters P.D."/>
            <person name="Veyrunes F."/>
            <person name="Fulton L."/>
            <person name="Fulton B."/>
            <person name="Graves T."/>
            <person name="Wallis J."/>
            <person name="Puente X.S."/>
            <person name="Lopez-Otin C."/>
            <person name="Ordonez G.R."/>
            <person name="Eichler E.E."/>
            <person name="Chen L."/>
            <person name="Cheng Z."/>
            <person name="Deakin J.E."/>
            <person name="Alsop A."/>
            <person name="Thompson K."/>
            <person name="Kirby P."/>
            <person name="Papenfuss A.T."/>
            <person name="Wakefield M.J."/>
            <person name="Olender T."/>
            <person name="Lancet D."/>
            <person name="Huttley G.A."/>
            <person name="Smit A.F."/>
            <person name="Pask A."/>
            <person name="Temple-Smith P."/>
            <person name="Batzer M.A."/>
            <person name="Walker J.A."/>
            <person name="Konkel M.K."/>
            <person name="Harris R.S."/>
            <person name="Whittington C.M."/>
            <person name="Wong E.S."/>
            <person name="Gemmell N.J."/>
            <person name="Buschiazzo E."/>
            <person name="Vargas Jentzsch I.M."/>
            <person name="Merkel A."/>
            <person name="Schmitz J."/>
            <person name="Zemann A."/>
            <person name="Churakov G."/>
            <person name="Kriegs J.O."/>
            <person name="Brosius J."/>
            <person name="Murchison E.P."/>
            <person name="Sachidanandam R."/>
            <person name="Smith C."/>
            <person name="Hannon G.J."/>
            <person name="Tsend-Ayush E."/>
            <person name="McMillan D."/>
            <person name="Attenborough R."/>
            <person name="Rens W."/>
            <person name="Ferguson-Smith M."/>
            <person name="Lefevre C.M."/>
            <person name="Sharp J.A."/>
            <person name="Nicholas K.R."/>
            <person name="Ray D.A."/>
            <person name="Kube M."/>
            <person name="Reinhardt R."/>
            <person name="Pringle T.H."/>
            <person name="Taylor J."/>
            <person name="Jones R.C."/>
            <person name="Nixon B."/>
            <person name="Dacheux J.L."/>
            <person name="Niwa H."/>
            <person name="Sekita Y."/>
            <person name="Huang X."/>
            <person name="Stark A."/>
            <person name="Kheradpour P."/>
            <person name="Kellis M."/>
            <person name="Flicek P."/>
            <person name="Chen Y."/>
            <person name="Webber C."/>
            <person name="Hardison R."/>
            <person name="Nelson J."/>
            <person name="Hallsworth-Pepin K."/>
            <person name="Delehaunty K."/>
            <person name="Markovic C."/>
            <person name="Minx P."/>
            <person name="Feng Y."/>
            <person name="Kremitzki C."/>
            <person name="Mitreva M."/>
            <person name="Glasscock J."/>
            <person name="Wylie T."/>
            <person name="Wohldmann P."/>
            <person name="Thiru P."/>
            <person name="Nhan M.N."/>
            <person name="Pohl C.S."/>
            <person name="Smith S.M."/>
            <person name="Hou S."/>
            <person name="Nefedov M."/>
            <person name="de Jong P.J."/>
            <person name="Renfree M.B."/>
            <person name="Mardis E.R."/>
            <person name="Wilson R.K."/>
        </authorList>
    </citation>
    <scope>NUCLEOTIDE SEQUENCE [LARGE SCALE GENOMIC DNA]</scope>
    <source>
        <strain evidence="10 11">Glennie</strain>
    </source>
</reference>
<keyword evidence="11" id="KW-1185">Reference proteome</keyword>
<keyword evidence="9" id="KW-0732">Signal</keyword>
<dbReference type="PROSITE" id="PS00473">
    <property type="entry name" value="GNRH"/>
    <property type="match status" value="1"/>
</dbReference>
<dbReference type="PRINTS" id="PR01541">
    <property type="entry name" value="GONADOLIBRNI"/>
</dbReference>
<evidence type="ECO:0000256" key="6">
    <source>
        <dbReference type="ARBA" id="ARBA00023283"/>
    </source>
</evidence>
<dbReference type="GO" id="GO:0005576">
    <property type="term" value="C:extracellular region"/>
    <property type="evidence" value="ECO:0007669"/>
    <property type="project" value="UniProtKB-SubCell"/>
</dbReference>
<name>A0A6I8N1P8_ORNAN</name>
<proteinExistence type="inferred from homology"/>
<dbReference type="GeneTree" id="ENSGT01000000222164"/>
<feature type="transmembrane region" description="Helical" evidence="8">
    <location>
        <begin position="55"/>
        <end position="73"/>
    </location>
</feature>
<comment type="subcellular location">
    <subcellularLocation>
        <location evidence="1 7">Secreted</location>
    </subcellularLocation>
</comment>
<dbReference type="Pfam" id="PF00446">
    <property type="entry name" value="GnRH"/>
    <property type="match status" value="1"/>
</dbReference>
<dbReference type="GO" id="GO:0005183">
    <property type="term" value="F:gonadotropin hormone-releasing hormone activity"/>
    <property type="evidence" value="ECO:0007669"/>
    <property type="project" value="InterPro"/>
</dbReference>
<reference evidence="10" key="2">
    <citation type="submission" date="2025-08" db="UniProtKB">
        <authorList>
            <consortium name="Ensembl"/>
        </authorList>
    </citation>
    <scope>IDENTIFICATION</scope>
    <source>
        <strain evidence="10">Glennie</strain>
    </source>
</reference>
<evidence type="ECO:0000256" key="5">
    <source>
        <dbReference type="ARBA" id="ARBA00022815"/>
    </source>
</evidence>
<keyword evidence="4 7" id="KW-0372">Hormone</keyword>
<accession>A0A6I8N1P8</accession>
<dbReference type="InterPro" id="IPR002012">
    <property type="entry name" value="GnRH"/>
</dbReference>
<evidence type="ECO:0000256" key="9">
    <source>
        <dbReference type="SAM" id="SignalP"/>
    </source>
</evidence>
<keyword evidence="6" id="KW-0873">Pyrrolidone carboxylic acid</keyword>
<comment type="function">
    <text evidence="7">Stimulates the secretion of gonadotropins.</text>
</comment>
<evidence type="ECO:0000256" key="3">
    <source>
        <dbReference type="ARBA" id="ARBA00022525"/>
    </source>
</evidence>
<reference evidence="10" key="3">
    <citation type="submission" date="2025-09" db="UniProtKB">
        <authorList>
            <consortium name="Ensembl"/>
        </authorList>
    </citation>
    <scope>IDENTIFICATION</scope>
    <source>
        <strain evidence="10">Glennie</strain>
    </source>
</reference>
<protein>
    <recommendedName>
        <fullName evidence="7">Progonadoliberin</fullName>
    </recommendedName>
    <component>
        <recommendedName>
            <fullName evidence="7">Gonadoliberin</fullName>
        </recommendedName>
        <alternativeName>
            <fullName evidence="7">Gonadotropin-releasing hormone</fullName>
            <shortName evidence="7">GnRH</shortName>
        </alternativeName>
        <alternativeName>
            <fullName evidence="7">Luliberin</fullName>
        </alternativeName>
        <alternativeName>
            <fullName evidence="7">Luteinizing hormone-releasing hormone</fullName>
            <shortName evidence="7">LH-RH</shortName>
        </alternativeName>
    </component>
    <component>
        <recommendedName>
            <fullName evidence="7">GnRH-associated peptide</fullName>
        </recommendedName>
        <alternativeName>
            <fullName evidence="7">GnRH-associated peptide</fullName>
        </alternativeName>
    </component>
</protein>
<feature type="signal peptide" evidence="9">
    <location>
        <begin position="1"/>
        <end position="30"/>
    </location>
</feature>
<keyword evidence="8" id="KW-1133">Transmembrane helix</keyword>
<evidence type="ECO:0000256" key="1">
    <source>
        <dbReference type="ARBA" id="ARBA00004613"/>
    </source>
</evidence>
<evidence type="ECO:0000313" key="11">
    <source>
        <dbReference type="Proteomes" id="UP000002279"/>
    </source>
</evidence>
<evidence type="ECO:0000313" key="10">
    <source>
        <dbReference type="Ensembl" id="ENSOANP00000034849.1"/>
    </source>
</evidence>